<keyword evidence="2" id="KW-1185">Reference proteome</keyword>
<dbReference type="Gene3D" id="3.10.129.10">
    <property type="entry name" value="Hotdog Thioesterase"/>
    <property type="match status" value="1"/>
</dbReference>
<dbReference type="Pfam" id="PF13279">
    <property type="entry name" value="4HBT_2"/>
    <property type="match status" value="1"/>
</dbReference>
<dbReference type="Proteomes" id="UP000262379">
    <property type="component" value="Unassembled WGS sequence"/>
</dbReference>
<protein>
    <submittedName>
        <fullName evidence="1">Thioesterase</fullName>
    </submittedName>
</protein>
<dbReference type="PANTHER" id="PTHR12475:SF4">
    <property type="entry name" value="PROTEIN THEM6"/>
    <property type="match status" value="1"/>
</dbReference>
<reference evidence="2" key="1">
    <citation type="submission" date="2018-08" db="EMBL/GenBank/DDBJ databases">
        <authorList>
            <person name="Im W.T."/>
        </authorList>
    </citation>
    <scope>NUCLEOTIDE SEQUENCE [LARGE SCALE GENOMIC DNA]</scope>
    <source>
        <strain evidence="2">LA-28</strain>
    </source>
</reference>
<evidence type="ECO:0000313" key="2">
    <source>
        <dbReference type="Proteomes" id="UP000262379"/>
    </source>
</evidence>
<sequence>MYVWARLAKMAATAKSRGPFNVGDTSCIAFRCLPSDVDSNLHMNNARYPMLADVGRYDIFFRSGLVKLGRERGWAPMMGGIQCVFLREIRLWRRFELFSSLELWRGLQFMGKHRFVLENGQTACEILTTAGIYDLRNRRFVAIDEVMVALGINAASREPTEAESRFLASHEALRAQAKLPISQRLDNASPAD</sequence>
<dbReference type="RefSeq" id="WP_116624381.1">
    <property type="nucleotide sequence ID" value="NZ_QURN01000009.1"/>
</dbReference>
<dbReference type="InterPro" id="IPR051490">
    <property type="entry name" value="THEM6_lcsJ_thioesterase"/>
</dbReference>
<comment type="caution">
    <text evidence="1">The sequence shown here is derived from an EMBL/GenBank/DDBJ whole genome shotgun (WGS) entry which is preliminary data.</text>
</comment>
<proteinExistence type="predicted"/>
<dbReference type="AlphaFoldDB" id="A0A371XD29"/>
<dbReference type="InterPro" id="IPR029069">
    <property type="entry name" value="HotDog_dom_sf"/>
</dbReference>
<name>A0A371XD29_9HYPH</name>
<organism evidence="1 2">
    <name type="scientific">Mesorhizobium denitrificans</name>
    <dbReference type="NCBI Taxonomy" id="2294114"/>
    <lineage>
        <taxon>Bacteria</taxon>
        <taxon>Pseudomonadati</taxon>
        <taxon>Pseudomonadota</taxon>
        <taxon>Alphaproteobacteria</taxon>
        <taxon>Hyphomicrobiales</taxon>
        <taxon>Phyllobacteriaceae</taxon>
        <taxon>Mesorhizobium</taxon>
    </lineage>
</organism>
<dbReference type="SUPFAM" id="SSF54637">
    <property type="entry name" value="Thioesterase/thiol ester dehydrase-isomerase"/>
    <property type="match status" value="1"/>
</dbReference>
<evidence type="ECO:0000313" key="1">
    <source>
        <dbReference type="EMBL" id="RFC67130.1"/>
    </source>
</evidence>
<gene>
    <name evidence="1" type="ORF">DY251_13280</name>
</gene>
<accession>A0A371XD29</accession>
<dbReference type="EMBL" id="QURN01000009">
    <property type="protein sequence ID" value="RFC67130.1"/>
    <property type="molecule type" value="Genomic_DNA"/>
</dbReference>
<dbReference type="CDD" id="cd00586">
    <property type="entry name" value="4HBT"/>
    <property type="match status" value="1"/>
</dbReference>
<dbReference type="PANTHER" id="PTHR12475">
    <property type="match status" value="1"/>
</dbReference>